<proteinExistence type="predicted"/>
<dbReference type="AlphaFoldDB" id="A0A1F7GX95"/>
<dbReference type="InterPro" id="IPR013783">
    <property type="entry name" value="Ig-like_fold"/>
</dbReference>
<dbReference type="Gene3D" id="1.10.260.40">
    <property type="entry name" value="lambda repressor-like DNA-binding domains"/>
    <property type="match status" value="1"/>
</dbReference>
<dbReference type="PANTHER" id="PTHR34475:SF1">
    <property type="entry name" value="CYTOSKELETON PROTEIN RODZ"/>
    <property type="match status" value="1"/>
</dbReference>
<keyword evidence="1" id="KW-0812">Transmembrane</keyword>
<dbReference type="InterPro" id="IPR050400">
    <property type="entry name" value="Bact_Cytoskel_RodZ"/>
</dbReference>
<dbReference type="EMBL" id="MFZM01000018">
    <property type="protein sequence ID" value="OGK23619.1"/>
    <property type="molecule type" value="Genomic_DNA"/>
</dbReference>
<protein>
    <recommendedName>
        <fullName evidence="4">HTH cro/C1-type domain-containing protein</fullName>
    </recommendedName>
</protein>
<organism evidence="2 3">
    <name type="scientific">Candidatus Roizmanbacteria bacterium RIFCSPHIGHO2_02_FULL_37_24</name>
    <dbReference type="NCBI Taxonomy" id="1802037"/>
    <lineage>
        <taxon>Bacteria</taxon>
        <taxon>Candidatus Roizmaniibacteriota</taxon>
    </lineage>
</organism>
<dbReference type="InterPro" id="IPR010982">
    <property type="entry name" value="Lambda_DNA-bd_dom_sf"/>
</dbReference>
<keyword evidence="1" id="KW-1133">Transmembrane helix</keyword>
<dbReference type="Proteomes" id="UP000177159">
    <property type="component" value="Unassembled WGS sequence"/>
</dbReference>
<keyword evidence="1" id="KW-0472">Membrane</keyword>
<dbReference type="Pfam" id="PF13413">
    <property type="entry name" value="HTH_25"/>
    <property type="match status" value="1"/>
</dbReference>
<sequence length="206" mass="24161">MITNIGDELKKQREKNKLTLEDVEHATKIRIKNLTAIEEGNWDFFPSRTYIQGIISSYGKFLELDEQKLIAYFRREYEQRDQLKFKARTTKEQFTPQAKKMIKMVIILIIIAFVGYFGYQLKLYYTPPKVVIIEPKQTLFSKDKITLKGSTEKDSTILVNEEEVFLNEKNIFETEIPLPDEKNEVIIEVIGANGRKTVVKKVYLKK</sequence>
<evidence type="ECO:0000313" key="3">
    <source>
        <dbReference type="Proteomes" id="UP000177159"/>
    </source>
</evidence>
<name>A0A1F7GX95_9BACT</name>
<dbReference type="PANTHER" id="PTHR34475">
    <property type="match status" value="1"/>
</dbReference>
<accession>A0A1F7GX95</accession>
<dbReference type="Gene3D" id="2.60.40.10">
    <property type="entry name" value="Immunoglobulins"/>
    <property type="match status" value="1"/>
</dbReference>
<feature type="transmembrane region" description="Helical" evidence="1">
    <location>
        <begin position="101"/>
        <end position="119"/>
    </location>
</feature>
<evidence type="ECO:0000256" key="1">
    <source>
        <dbReference type="SAM" id="Phobius"/>
    </source>
</evidence>
<evidence type="ECO:0000313" key="2">
    <source>
        <dbReference type="EMBL" id="OGK23619.1"/>
    </source>
</evidence>
<reference evidence="2 3" key="1">
    <citation type="journal article" date="2016" name="Nat. Commun.">
        <title>Thousands of microbial genomes shed light on interconnected biogeochemical processes in an aquifer system.</title>
        <authorList>
            <person name="Anantharaman K."/>
            <person name="Brown C.T."/>
            <person name="Hug L.A."/>
            <person name="Sharon I."/>
            <person name="Castelle C.J."/>
            <person name="Probst A.J."/>
            <person name="Thomas B.C."/>
            <person name="Singh A."/>
            <person name="Wilkins M.J."/>
            <person name="Karaoz U."/>
            <person name="Brodie E.L."/>
            <person name="Williams K.H."/>
            <person name="Hubbard S.S."/>
            <person name="Banfield J.F."/>
        </authorList>
    </citation>
    <scope>NUCLEOTIDE SEQUENCE [LARGE SCALE GENOMIC DNA]</scope>
</reference>
<gene>
    <name evidence="2" type="ORF">A3C24_05460</name>
</gene>
<comment type="caution">
    <text evidence="2">The sequence shown here is derived from an EMBL/GenBank/DDBJ whole genome shotgun (WGS) entry which is preliminary data.</text>
</comment>
<evidence type="ECO:0008006" key="4">
    <source>
        <dbReference type="Google" id="ProtNLM"/>
    </source>
</evidence>
<dbReference type="GO" id="GO:0003677">
    <property type="term" value="F:DNA binding"/>
    <property type="evidence" value="ECO:0007669"/>
    <property type="project" value="InterPro"/>
</dbReference>